<protein>
    <submittedName>
        <fullName evidence="1">Serine/threonine protein kinase</fullName>
    </submittedName>
</protein>
<dbReference type="SUPFAM" id="SSF56112">
    <property type="entry name" value="Protein kinase-like (PK-like)"/>
    <property type="match status" value="1"/>
</dbReference>
<keyword evidence="1" id="KW-0418">Kinase</keyword>
<keyword evidence="1" id="KW-0723">Serine/threonine-protein kinase</keyword>
<dbReference type="OrthoDB" id="5579860at2759"/>
<name>F2Q4I7_TRIEC</name>
<dbReference type="EMBL" id="DS995793">
    <property type="protein sequence ID" value="EGE09055.1"/>
    <property type="molecule type" value="Genomic_DNA"/>
</dbReference>
<dbReference type="AlphaFoldDB" id="F2Q4I7"/>
<evidence type="ECO:0000313" key="2">
    <source>
        <dbReference type="Proteomes" id="UP000009169"/>
    </source>
</evidence>
<keyword evidence="1" id="KW-0808">Transferase</keyword>
<gene>
    <name evidence="1" type="ORF">TEQG_08083</name>
</gene>
<dbReference type="VEuPathDB" id="FungiDB:TEQG_08083"/>
<dbReference type="InterPro" id="IPR011009">
    <property type="entry name" value="Kinase-like_dom_sf"/>
</dbReference>
<accession>F2Q4I7</accession>
<sequence>MALPFNLIDGQYELQSRLGDEIYTGRRRLQLGDGLALSGEDSEVMIRLEKPLKEKKSLEQEVKNLYSLAGGVGVPLVESHGIQDGYRFMVQPQAGPTLGILLWWCRSFSIKTVLLLAEQLISLLEFIHSQSLVHSAIRPSAFAIGMAKASSQITLVGAAEIVAMKDYRVAPWSKEVNLVDSQYDDILRDMMTTSTETLCEGLPSQFAEYLECVRHPVDGGRPKYDYLRQLFRTVFVEEGFSRDGVFDWIVYKYRKNAGQDLSVPATGIIKQVGAKHLSDKEFEKEFDCLAKQLCRAEKLCVSLSKTDKGDRTPEY</sequence>
<proteinExistence type="predicted"/>
<dbReference type="Proteomes" id="UP000009169">
    <property type="component" value="Unassembled WGS sequence"/>
</dbReference>
<dbReference type="GO" id="GO:0004674">
    <property type="term" value="F:protein serine/threonine kinase activity"/>
    <property type="evidence" value="ECO:0007669"/>
    <property type="project" value="UniProtKB-KW"/>
</dbReference>
<organism evidence="1 2">
    <name type="scientific">Trichophyton equinum (strain ATCC MYA-4606 / CBS 127.97)</name>
    <name type="common">Horse ringworm fungus</name>
    <dbReference type="NCBI Taxonomy" id="559882"/>
    <lineage>
        <taxon>Eukaryota</taxon>
        <taxon>Fungi</taxon>
        <taxon>Dikarya</taxon>
        <taxon>Ascomycota</taxon>
        <taxon>Pezizomycotina</taxon>
        <taxon>Eurotiomycetes</taxon>
        <taxon>Eurotiomycetidae</taxon>
        <taxon>Onygenales</taxon>
        <taxon>Arthrodermataceae</taxon>
        <taxon>Trichophyton</taxon>
    </lineage>
</organism>
<reference evidence="2" key="1">
    <citation type="journal article" date="2012" name="MBio">
        <title>Comparative genome analysis of Trichophyton rubrum and related dermatophytes reveals candidate genes involved in infection.</title>
        <authorList>
            <person name="Martinez D.A."/>
            <person name="Oliver B.G."/>
            <person name="Graeser Y."/>
            <person name="Goldberg J.M."/>
            <person name="Li W."/>
            <person name="Martinez-Rossi N.M."/>
            <person name="Monod M."/>
            <person name="Shelest E."/>
            <person name="Barton R.C."/>
            <person name="Birch E."/>
            <person name="Brakhage A.A."/>
            <person name="Chen Z."/>
            <person name="Gurr S.J."/>
            <person name="Heiman D."/>
            <person name="Heitman J."/>
            <person name="Kosti I."/>
            <person name="Rossi A."/>
            <person name="Saif S."/>
            <person name="Samalova M."/>
            <person name="Saunders C.W."/>
            <person name="Shea T."/>
            <person name="Summerbell R.C."/>
            <person name="Xu J."/>
            <person name="Young S."/>
            <person name="Zeng Q."/>
            <person name="Birren B.W."/>
            <person name="Cuomo C.A."/>
            <person name="White T.C."/>
        </authorList>
    </citation>
    <scope>NUCLEOTIDE SEQUENCE [LARGE SCALE GENOMIC DNA]</scope>
    <source>
        <strain evidence="2">ATCC MYA-4606 / CBS 127.97</strain>
    </source>
</reference>
<dbReference type="PANTHER" id="PTHR11909">
    <property type="entry name" value="CASEIN KINASE-RELATED"/>
    <property type="match status" value="1"/>
</dbReference>
<dbReference type="Gene3D" id="1.10.510.10">
    <property type="entry name" value="Transferase(Phosphotransferase) domain 1"/>
    <property type="match status" value="2"/>
</dbReference>
<dbReference type="eggNOG" id="KOG1164">
    <property type="taxonomic scope" value="Eukaryota"/>
</dbReference>
<dbReference type="InterPro" id="IPR050235">
    <property type="entry name" value="CK1_Ser-Thr_kinase"/>
</dbReference>
<dbReference type="HOGENOM" id="CLU_019279_2_0_1"/>
<evidence type="ECO:0000313" key="1">
    <source>
        <dbReference type="EMBL" id="EGE09055.1"/>
    </source>
</evidence>
<keyword evidence="2" id="KW-1185">Reference proteome</keyword>